<evidence type="ECO:0000313" key="1">
    <source>
        <dbReference type="EMBL" id="KJL38491.1"/>
    </source>
</evidence>
<proteinExistence type="predicted"/>
<protein>
    <recommendedName>
        <fullName evidence="3">ABC transporter ATP-binding protein</fullName>
    </recommendedName>
</protein>
<name>A0A0M2H495_9MICO</name>
<evidence type="ECO:0000313" key="2">
    <source>
        <dbReference type="Proteomes" id="UP000033956"/>
    </source>
</evidence>
<gene>
    <name evidence="1" type="ORF">RS81_02765</name>
</gene>
<comment type="caution">
    <text evidence="1">The sequence shown here is derived from an EMBL/GenBank/DDBJ whole genome shotgun (WGS) entry which is preliminary data.</text>
</comment>
<dbReference type="Proteomes" id="UP000033956">
    <property type="component" value="Unassembled WGS sequence"/>
</dbReference>
<dbReference type="EMBL" id="JYIZ01000055">
    <property type="protein sequence ID" value="KJL38491.1"/>
    <property type="molecule type" value="Genomic_DNA"/>
</dbReference>
<organism evidence="1 2">
    <name type="scientific">Microbacterium terrae</name>
    <dbReference type="NCBI Taxonomy" id="69369"/>
    <lineage>
        <taxon>Bacteria</taxon>
        <taxon>Bacillati</taxon>
        <taxon>Actinomycetota</taxon>
        <taxon>Actinomycetes</taxon>
        <taxon>Micrococcales</taxon>
        <taxon>Microbacteriaceae</taxon>
        <taxon>Microbacterium</taxon>
    </lineage>
</organism>
<dbReference type="AlphaFoldDB" id="A0A0M2H495"/>
<dbReference type="RefSeq" id="WP_045276654.1">
    <property type="nucleotide sequence ID" value="NZ_BAAAUP010000003.1"/>
</dbReference>
<dbReference type="OrthoDB" id="3775353at2"/>
<dbReference type="InterPro" id="IPR027417">
    <property type="entry name" value="P-loop_NTPase"/>
</dbReference>
<keyword evidence="2" id="KW-1185">Reference proteome</keyword>
<sequence length="225" mass="23843">MRIEIESVAKGRRERALPAISTSFTTGAVTLVTAETEQRPTVLGLIASGRMRPDSGRVLVDGASDARALRRRVALVDAPGISEPEPNVTLAGVIAEELMFAGRRSDPLAVGRWLGERGLSDWAGTPITDVSPADRVRALCETAVLRRGVEALVIVAPDRHGGAPAAWWTIAQDFATRGYAVLAIAGEASRLALEAPPAPPARARRMPRPAGIRLHRLTARTNGGA</sequence>
<accession>A0A0M2H495</accession>
<dbReference type="Gene3D" id="3.40.50.300">
    <property type="entry name" value="P-loop containing nucleotide triphosphate hydrolases"/>
    <property type="match status" value="1"/>
</dbReference>
<dbReference type="PATRIC" id="fig|92835.4.peg.2801"/>
<evidence type="ECO:0008006" key="3">
    <source>
        <dbReference type="Google" id="ProtNLM"/>
    </source>
</evidence>
<reference evidence="1 2" key="1">
    <citation type="submission" date="2015-02" db="EMBL/GenBank/DDBJ databases">
        <title>Draft genome sequences of ten Microbacterium spp. with emphasis on heavy metal contaminated environments.</title>
        <authorList>
            <person name="Corretto E."/>
        </authorList>
    </citation>
    <scope>NUCLEOTIDE SEQUENCE [LARGE SCALE GENOMIC DNA]</scope>
    <source>
        <strain evidence="1 2">DSM 12510</strain>
    </source>
</reference>
<dbReference type="STRING" id="92835.RS81_02765"/>